<gene>
    <name evidence="1" type="ORF">GWK47_044970</name>
</gene>
<name>A0A8J4YEG6_CHIOP</name>
<evidence type="ECO:0008006" key="3">
    <source>
        <dbReference type="Google" id="ProtNLM"/>
    </source>
</evidence>
<sequence length="165" mass="18705">MKEKAQALWHKHNRKPTTTAITKREVGRKLRTPNATLWNSLYGSMEDLTIHPLFKLPVVRLLNPEKVDALKIKMLCKVKEKAVLDILEGNSQMKTKRMIFSRENNLLEQAMFPALFRAAWADVFVKYKTAIPSSAAVDRLFSQGSDIMKAKRASLTSNSFEGLAS</sequence>
<organism evidence="1 2">
    <name type="scientific">Chionoecetes opilio</name>
    <name type="common">Atlantic snow crab</name>
    <name type="synonym">Cancer opilio</name>
    <dbReference type="NCBI Taxonomy" id="41210"/>
    <lineage>
        <taxon>Eukaryota</taxon>
        <taxon>Metazoa</taxon>
        <taxon>Ecdysozoa</taxon>
        <taxon>Arthropoda</taxon>
        <taxon>Crustacea</taxon>
        <taxon>Multicrustacea</taxon>
        <taxon>Malacostraca</taxon>
        <taxon>Eumalacostraca</taxon>
        <taxon>Eucarida</taxon>
        <taxon>Decapoda</taxon>
        <taxon>Pleocyemata</taxon>
        <taxon>Brachyura</taxon>
        <taxon>Eubrachyura</taxon>
        <taxon>Majoidea</taxon>
        <taxon>Majidae</taxon>
        <taxon>Chionoecetes</taxon>
    </lineage>
</organism>
<proteinExistence type="predicted"/>
<keyword evidence="2" id="KW-1185">Reference proteome</keyword>
<accession>A0A8J4YEG6</accession>
<dbReference type="AlphaFoldDB" id="A0A8J4YEG6"/>
<comment type="caution">
    <text evidence="1">The sequence shown here is derived from an EMBL/GenBank/DDBJ whole genome shotgun (WGS) entry which is preliminary data.</text>
</comment>
<dbReference type="EMBL" id="JACEEZ010009895">
    <property type="protein sequence ID" value="KAG0722196.1"/>
    <property type="molecule type" value="Genomic_DNA"/>
</dbReference>
<evidence type="ECO:0000313" key="2">
    <source>
        <dbReference type="Proteomes" id="UP000770661"/>
    </source>
</evidence>
<protein>
    <recommendedName>
        <fullName evidence="3">HAT C-terminal dimerisation domain-containing protein</fullName>
    </recommendedName>
</protein>
<reference evidence="1" key="1">
    <citation type="submission" date="2020-07" db="EMBL/GenBank/DDBJ databases">
        <title>The High-quality genome of the commercially important snow crab, Chionoecetes opilio.</title>
        <authorList>
            <person name="Jeong J.-H."/>
            <person name="Ryu S."/>
        </authorList>
    </citation>
    <scope>NUCLEOTIDE SEQUENCE</scope>
    <source>
        <strain evidence="1">MADBK_172401_WGS</strain>
        <tissue evidence="1">Digestive gland</tissue>
    </source>
</reference>
<dbReference type="Proteomes" id="UP000770661">
    <property type="component" value="Unassembled WGS sequence"/>
</dbReference>
<dbReference type="OrthoDB" id="8195018at2759"/>
<evidence type="ECO:0000313" key="1">
    <source>
        <dbReference type="EMBL" id="KAG0722196.1"/>
    </source>
</evidence>